<reference evidence="7" key="1">
    <citation type="submission" date="2025-08" db="UniProtKB">
        <authorList>
            <consortium name="RefSeq"/>
        </authorList>
    </citation>
    <scope>IDENTIFICATION</scope>
    <source>
        <strain evidence="7">Aabys</strain>
        <tissue evidence="7">Whole body</tissue>
    </source>
</reference>
<dbReference type="RefSeq" id="XP_058978004.1">
    <property type="nucleotide sequence ID" value="XM_059122021.1"/>
</dbReference>
<feature type="domain" description="EF-hand" evidence="5">
    <location>
        <begin position="365"/>
        <end position="400"/>
    </location>
</feature>
<accession>A0ABM3UWU8</accession>
<dbReference type="InterPro" id="IPR011992">
    <property type="entry name" value="EF-hand-dom_pair"/>
</dbReference>
<evidence type="ECO:0000256" key="3">
    <source>
        <dbReference type="ARBA" id="ARBA00022837"/>
    </source>
</evidence>
<dbReference type="Gene3D" id="1.10.238.10">
    <property type="entry name" value="EF-hand"/>
    <property type="match status" value="1"/>
</dbReference>
<protein>
    <submittedName>
        <fullName evidence="7">Uncharacterized protein LOC101890086</fullName>
    </submittedName>
</protein>
<dbReference type="PANTHER" id="PTHR23055">
    <property type="entry name" value="CALCIUM BINDING PROTEINS"/>
    <property type="match status" value="1"/>
</dbReference>
<feature type="compositionally biased region" description="Polar residues" evidence="4">
    <location>
        <begin position="516"/>
        <end position="525"/>
    </location>
</feature>
<dbReference type="PROSITE" id="PS50222">
    <property type="entry name" value="EF_HAND_2"/>
    <property type="match status" value="3"/>
</dbReference>
<dbReference type="Pfam" id="PF13499">
    <property type="entry name" value="EF-hand_7"/>
    <property type="match status" value="1"/>
</dbReference>
<keyword evidence="6" id="KW-1185">Reference proteome</keyword>
<dbReference type="Pfam" id="PF13833">
    <property type="entry name" value="EF-hand_8"/>
    <property type="match status" value="1"/>
</dbReference>
<evidence type="ECO:0000313" key="7">
    <source>
        <dbReference type="RefSeq" id="XP_058978004.1"/>
    </source>
</evidence>
<dbReference type="InterPro" id="IPR002048">
    <property type="entry name" value="EF_hand_dom"/>
</dbReference>
<dbReference type="InterPro" id="IPR028846">
    <property type="entry name" value="Recoverin"/>
</dbReference>
<proteinExistence type="predicted"/>
<keyword evidence="1" id="KW-0479">Metal-binding</keyword>
<feature type="region of interest" description="Disordered" evidence="4">
    <location>
        <begin position="786"/>
        <end position="826"/>
    </location>
</feature>
<keyword evidence="3" id="KW-0106">Calcium</keyword>
<dbReference type="InterPro" id="IPR018247">
    <property type="entry name" value="EF_Hand_1_Ca_BS"/>
</dbReference>
<dbReference type="PROSITE" id="PS00018">
    <property type="entry name" value="EF_HAND_1"/>
    <property type="match status" value="3"/>
</dbReference>
<feature type="compositionally biased region" description="Basic and acidic residues" evidence="4">
    <location>
        <begin position="481"/>
        <end position="498"/>
    </location>
</feature>
<dbReference type="PANTHER" id="PTHR23055:SF167">
    <property type="entry name" value="EF-HAND DOMAIN-CONTAINING PROTEIN"/>
    <property type="match status" value="1"/>
</dbReference>
<feature type="region of interest" description="Disordered" evidence="4">
    <location>
        <begin position="63"/>
        <end position="146"/>
    </location>
</feature>
<evidence type="ECO:0000259" key="5">
    <source>
        <dbReference type="PROSITE" id="PS50222"/>
    </source>
</evidence>
<evidence type="ECO:0000313" key="6">
    <source>
        <dbReference type="Proteomes" id="UP001652621"/>
    </source>
</evidence>
<evidence type="ECO:0000256" key="2">
    <source>
        <dbReference type="ARBA" id="ARBA00022737"/>
    </source>
</evidence>
<dbReference type="SMART" id="SM00054">
    <property type="entry name" value="EFh"/>
    <property type="match status" value="3"/>
</dbReference>
<feature type="region of interest" description="Disordered" evidence="4">
    <location>
        <begin position="464"/>
        <end position="530"/>
    </location>
</feature>
<organism evidence="6 7">
    <name type="scientific">Musca domestica</name>
    <name type="common">House fly</name>
    <dbReference type="NCBI Taxonomy" id="7370"/>
    <lineage>
        <taxon>Eukaryota</taxon>
        <taxon>Metazoa</taxon>
        <taxon>Ecdysozoa</taxon>
        <taxon>Arthropoda</taxon>
        <taxon>Hexapoda</taxon>
        <taxon>Insecta</taxon>
        <taxon>Pterygota</taxon>
        <taxon>Neoptera</taxon>
        <taxon>Endopterygota</taxon>
        <taxon>Diptera</taxon>
        <taxon>Brachycera</taxon>
        <taxon>Muscomorpha</taxon>
        <taxon>Muscoidea</taxon>
        <taxon>Muscidae</taxon>
        <taxon>Musca</taxon>
    </lineage>
</organism>
<feature type="region of interest" description="Disordered" evidence="4">
    <location>
        <begin position="542"/>
        <end position="568"/>
    </location>
</feature>
<gene>
    <name evidence="7" type="primary">LOC101890086</name>
</gene>
<feature type="compositionally biased region" description="Low complexity" evidence="4">
    <location>
        <begin position="796"/>
        <end position="808"/>
    </location>
</feature>
<feature type="compositionally biased region" description="Gly residues" evidence="4">
    <location>
        <begin position="87"/>
        <end position="98"/>
    </location>
</feature>
<feature type="compositionally biased region" description="Basic residues" evidence="4">
    <location>
        <begin position="233"/>
        <end position="242"/>
    </location>
</feature>
<dbReference type="CDD" id="cd00051">
    <property type="entry name" value="EFh"/>
    <property type="match status" value="2"/>
</dbReference>
<feature type="compositionally biased region" description="Polar residues" evidence="4">
    <location>
        <begin position="813"/>
        <end position="826"/>
    </location>
</feature>
<dbReference type="Proteomes" id="UP001652621">
    <property type="component" value="Unplaced"/>
</dbReference>
<dbReference type="PRINTS" id="PR00450">
    <property type="entry name" value="RECOVERIN"/>
</dbReference>
<feature type="domain" description="EF-hand" evidence="5">
    <location>
        <begin position="329"/>
        <end position="364"/>
    </location>
</feature>
<feature type="region of interest" description="Disordered" evidence="4">
    <location>
        <begin position="585"/>
        <end position="689"/>
    </location>
</feature>
<feature type="domain" description="EF-hand" evidence="5">
    <location>
        <begin position="413"/>
        <end position="448"/>
    </location>
</feature>
<dbReference type="SUPFAM" id="SSF47473">
    <property type="entry name" value="EF-hand"/>
    <property type="match status" value="1"/>
</dbReference>
<evidence type="ECO:0000256" key="1">
    <source>
        <dbReference type="ARBA" id="ARBA00022723"/>
    </source>
</evidence>
<feature type="compositionally biased region" description="Basic and acidic residues" evidence="4">
    <location>
        <begin position="223"/>
        <end position="232"/>
    </location>
</feature>
<feature type="compositionally biased region" description="Polar residues" evidence="4">
    <location>
        <begin position="63"/>
        <end position="79"/>
    </location>
</feature>
<feature type="compositionally biased region" description="Gly residues" evidence="4">
    <location>
        <begin position="612"/>
        <end position="641"/>
    </location>
</feature>
<dbReference type="GeneID" id="101890086"/>
<feature type="region of interest" description="Disordered" evidence="4">
    <location>
        <begin position="223"/>
        <end position="242"/>
    </location>
</feature>
<feature type="compositionally biased region" description="Polar residues" evidence="4">
    <location>
        <begin position="123"/>
        <end position="138"/>
    </location>
</feature>
<name>A0ABM3UWU8_MUSDO</name>
<sequence length="999" mass="107980">MAGPQVQRPASAYYTGLNGSSNGGQANGGGSGGGGGLVTSTSHHTGLHTIRTISHDSELIYRGSTTNASNGTHLTQQHASSNNNNGTSGGGIGSGSAGGLMVATSSQTSLHQHHHPHHPDTCAASTSRSVIQQQPGPTSSIGSISGGGGGGGIGVADSSTINIASIAGTGQNPSDALIVPVTTALTQSSHQQLQQQHSFQASNRGKQRSIEIIVDASKCGDLKSEDDVEQGKSRRSSRHRHRPLHRRLMSYLKSFFNRSTTQTDSELEEFETPARYRPDSLGALSRATRFTEDEIKRIYRGFKAECPTGVVKEDTFKLIYAQFFPQGANPTLYAHYVFNTLDQDHTGIVSFEDFVQGLSILSRGSVEEKLRWTFQLYDINGDGYITREEMTDIVTAIYELMGRLPDELPEEEKIKGKVERIFQKMDINRDGVVTLEEFLEACHNDEAISRSMSVFDSASKKTKTIVDNRRKGGGGSGGGARYEERKHKQMKALKEQRKYQKHKEGRGKASEGSEMLTITTGQSQEKLNDGGNAYIEGYYEEDDDEDDAEDNNTSLVPDEVSSESDLSESEHSFCRHCLRPQSDLQLRYLRPRQRSKLRNAQQAKRERSKSRGGNGGGGGGSGGGGSRGNGGGGGGRSGGGGDHSRTRKKRSKSRAKRARNSKHYASGTGNNTGCNNRKEQQRQQQQLQQHKLPLIRDLNAANEQAIRFRCPQVGPQVGRDRQMPPLLHFHHPQHVQQQLTAYQVQYTLTTQQPHMTEAKQQQAYAASCKHYSPTSQHTTLTMESELRHHQHHYHHQQQQQQPSPQSPHHLSDNQKSSNQVPQQTTDLTKDVVVVLPSSEGAVTEANAATASGATTAKNCCSTQPTNPNCQQSVSAVVPGSCRCHATTTAITAGATNQPTTIRPTLPQLPLANTETVIAPQGATPNNNNVGHMASSANAAAITTATATTTNNINNPTADETAIHTATLEPGHATAATTPESPSLVKVSTWYTVAKQGVSC</sequence>
<evidence type="ECO:0000256" key="4">
    <source>
        <dbReference type="SAM" id="MobiDB-lite"/>
    </source>
</evidence>
<feature type="compositionally biased region" description="Basic residues" evidence="4">
    <location>
        <begin position="645"/>
        <end position="662"/>
    </location>
</feature>
<keyword evidence="2" id="KW-0677">Repeat</keyword>